<reference evidence="2 3" key="1">
    <citation type="submission" date="2024-04" db="EMBL/GenBank/DDBJ databases">
        <authorList>
            <consortium name="Genoscope - CEA"/>
            <person name="William W."/>
        </authorList>
    </citation>
    <scope>NUCLEOTIDE SEQUENCE [LARGE SCALE GENOMIC DNA]</scope>
</reference>
<protein>
    <submittedName>
        <fullName evidence="2">Uncharacterized protein</fullName>
    </submittedName>
</protein>
<organism evidence="2 3">
    <name type="scientific">Lymnaea stagnalis</name>
    <name type="common">Great pond snail</name>
    <name type="synonym">Helix stagnalis</name>
    <dbReference type="NCBI Taxonomy" id="6523"/>
    <lineage>
        <taxon>Eukaryota</taxon>
        <taxon>Metazoa</taxon>
        <taxon>Spiralia</taxon>
        <taxon>Lophotrochozoa</taxon>
        <taxon>Mollusca</taxon>
        <taxon>Gastropoda</taxon>
        <taxon>Heterobranchia</taxon>
        <taxon>Euthyneura</taxon>
        <taxon>Panpulmonata</taxon>
        <taxon>Hygrophila</taxon>
        <taxon>Lymnaeoidea</taxon>
        <taxon>Lymnaeidae</taxon>
        <taxon>Lymnaea</taxon>
    </lineage>
</organism>
<name>A0AAV2IH28_LYMST</name>
<feature type="compositionally biased region" description="Polar residues" evidence="1">
    <location>
        <begin position="200"/>
        <end position="214"/>
    </location>
</feature>
<comment type="caution">
    <text evidence="2">The sequence shown here is derived from an EMBL/GenBank/DDBJ whole genome shotgun (WGS) entry which is preliminary data.</text>
</comment>
<dbReference type="AlphaFoldDB" id="A0AAV2IH28"/>
<proteinExistence type="predicted"/>
<dbReference type="Proteomes" id="UP001497497">
    <property type="component" value="Unassembled WGS sequence"/>
</dbReference>
<feature type="compositionally biased region" description="Low complexity" evidence="1">
    <location>
        <begin position="87"/>
        <end position="97"/>
    </location>
</feature>
<evidence type="ECO:0000313" key="3">
    <source>
        <dbReference type="Proteomes" id="UP001497497"/>
    </source>
</evidence>
<evidence type="ECO:0000256" key="1">
    <source>
        <dbReference type="SAM" id="MobiDB-lite"/>
    </source>
</evidence>
<feature type="non-terminal residue" evidence="2">
    <location>
        <position position="214"/>
    </location>
</feature>
<accession>A0AAV2IH28</accession>
<dbReference type="EMBL" id="CAXITT010000708">
    <property type="protein sequence ID" value="CAL1545420.1"/>
    <property type="molecule type" value="Genomic_DNA"/>
</dbReference>
<evidence type="ECO:0000313" key="2">
    <source>
        <dbReference type="EMBL" id="CAL1545420.1"/>
    </source>
</evidence>
<keyword evidence="3" id="KW-1185">Reference proteome</keyword>
<sequence>MTLDFARTLLVPIATASRIKSTRLCHRRKPGNIIRDLLTSSKQDTSHLELAVNHYSMNANAVYDSASTTTDSDTTRTGYDEDDSVRTTQSTTLSTAQSTTQSTTQFTAQPCIHLSASLASSTKFSKGIRRPGYKMVARTGIPKLATTCKLRHTKIARTRPVLAAAPAPHSTSRAIRAKCAKQTGSGVEKTTGKHQRTARETTSVVSGNKTQATK</sequence>
<feature type="compositionally biased region" description="Low complexity" evidence="1">
    <location>
        <begin position="65"/>
        <end position="77"/>
    </location>
</feature>
<feature type="region of interest" description="Disordered" evidence="1">
    <location>
        <begin position="163"/>
        <end position="214"/>
    </location>
</feature>
<gene>
    <name evidence="2" type="ORF">GSLYS_00018903001</name>
</gene>
<feature type="region of interest" description="Disordered" evidence="1">
    <location>
        <begin position="65"/>
        <end position="97"/>
    </location>
</feature>